<reference evidence="4" key="1">
    <citation type="journal article" date="2013" name="Genome Announc.">
        <title>Draft genome sequence of the grapevine dieback fungus Eutypa lata UCR-EL1.</title>
        <authorList>
            <person name="Blanco-Ulate B."/>
            <person name="Rolshausen P.E."/>
            <person name="Cantu D."/>
        </authorList>
    </citation>
    <scope>NUCLEOTIDE SEQUENCE [LARGE SCALE GENOMIC DNA]</scope>
    <source>
        <strain evidence="4">UCR-EL1</strain>
    </source>
</reference>
<organism evidence="3 4">
    <name type="scientific">Eutypa lata (strain UCR-EL1)</name>
    <name type="common">Grapevine dieback disease fungus</name>
    <name type="synonym">Eutypa armeniacae</name>
    <dbReference type="NCBI Taxonomy" id="1287681"/>
    <lineage>
        <taxon>Eukaryota</taxon>
        <taxon>Fungi</taxon>
        <taxon>Dikarya</taxon>
        <taxon>Ascomycota</taxon>
        <taxon>Pezizomycotina</taxon>
        <taxon>Sordariomycetes</taxon>
        <taxon>Xylariomycetidae</taxon>
        <taxon>Xylariales</taxon>
        <taxon>Diatrypaceae</taxon>
        <taxon>Eutypa</taxon>
    </lineage>
</organism>
<feature type="signal peptide" evidence="2">
    <location>
        <begin position="1"/>
        <end position="18"/>
    </location>
</feature>
<feature type="region of interest" description="Disordered" evidence="1">
    <location>
        <begin position="92"/>
        <end position="125"/>
    </location>
</feature>
<keyword evidence="2" id="KW-0732">Signal</keyword>
<dbReference type="HOGENOM" id="CLU_124589_0_0_1"/>
<dbReference type="Proteomes" id="UP000012174">
    <property type="component" value="Unassembled WGS sequence"/>
</dbReference>
<dbReference type="eggNOG" id="ENOG502S1KA">
    <property type="taxonomic scope" value="Eukaryota"/>
</dbReference>
<evidence type="ECO:0000256" key="1">
    <source>
        <dbReference type="SAM" id="MobiDB-lite"/>
    </source>
</evidence>
<dbReference type="OrthoDB" id="2132010at2759"/>
<dbReference type="EMBL" id="KB707518">
    <property type="protein sequence ID" value="EMR61946.1"/>
    <property type="molecule type" value="Genomic_DNA"/>
</dbReference>
<dbReference type="AlphaFoldDB" id="M7SWJ9"/>
<protein>
    <submittedName>
        <fullName evidence="3">Putative biotrophy-associated secreted protein 2 protein</fullName>
    </submittedName>
</protein>
<dbReference type="OMA" id="SKCCANQ"/>
<keyword evidence="4" id="KW-1185">Reference proteome</keyword>
<gene>
    <name evidence="3" type="ORF">UCREL1_11115</name>
</gene>
<sequence length="173" mass="16288">MLQSTISVTILFALTVLAIPSPQLKPDPAGEKNVGNGAGAQFIGGACLSSADCASTCCATLNGAGICSGLGAQFQAGKEGCGFGDDGAAAPPADDTAATPDTGADTGADAGAGADEAGSQNVGKGDGSQFITGQCLSDADCASGCCANPDGVCSAVAVANEAGKEGCGFVGTA</sequence>
<feature type="compositionally biased region" description="Low complexity" evidence="1">
    <location>
        <begin position="92"/>
        <end position="118"/>
    </location>
</feature>
<evidence type="ECO:0000313" key="3">
    <source>
        <dbReference type="EMBL" id="EMR61946.1"/>
    </source>
</evidence>
<feature type="chain" id="PRO_5004085348" evidence="2">
    <location>
        <begin position="19"/>
        <end position="173"/>
    </location>
</feature>
<evidence type="ECO:0000313" key="4">
    <source>
        <dbReference type="Proteomes" id="UP000012174"/>
    </source>
</evidence>
<evidence type="ECO:0000256" key="2">
    <source>
        <dbReference type="SAM" id="SignalP"/>
    </source>
</evidence>
<name>M7SWJ9_EUTLA</name>
<accession>M7SWJ9</accession>
<dbReference type="KEGG" id="ela:UCREL1_11115"/>
<proteinExistence type="predicted"/>